<dbReference type="Gramene" id="CDY28464">
    <property type="protein sequence ID" value="CDY28464"/>
    <property type="gene ID" value="GSBRNA2T00040352001"/>
</dbReference>
<evidence type="ECO:0000313" key="2">
    <source>
        <dbReference type="Proteomes" id="UP000028999"/>
    </source>
</evidence>
<dbReference type="EMBL" id="LK032220">
    <property type="protein sequence ID" value="CDY28464.1"/>
    <property type="molecule type" value="Genomic_DNA"/>
</dbReference>
<dbReference type="AlphaFoldDB" id="A0A078GTF3"/>
<reference evidence="1 2" key="1">
    <citation type="journal article" date="2014" name="Science">
        <title>Plant genetics. Early allopolyploid evolution in the post-Neolithic Brassica napus oilseed genome.</title>
        <authorList>
            <person name="Chalhoub B."/>
            <person name="Denoeud F."/>
            <person name="Liu S."/>
            <person name="Parkin I.A."/>
            <person name="Tang H."/>
            <person name="Wang X."/>
            <person name="Chiquet J."/>
            <person name="Belcram H."/>
            <person name="Tong C."/>
            <person name="Samans B."/>
            <person name="Correa M."/>
            <person name="Da Silva C."/>
            <person name="Just J."/>
            <person name="Falentin C."/>
            <person name="Koh C.S."/>
            <person name="Le Clainche I."/>
            <person name="Bernard M."/>
            <person name="Bento P."/>
            <person name="Noel B."/>
            <person name="Labadie K."/>
            <person name="Alberti A."/>
            <person name="Charles M."/>
            <person name="Arnaud D."/>
            <person name="Guo H."/>
            <person name="Daviaud C."/>
            <person name="Alamery S."/>
            <person name="Jabbari K."/>
            <person name="Zhao M."/>
            <person name="Edger P.P."/>
            <person name="Chelaifa H."/>
            <person name="Tack D."/>
            <person name="Lassalle G."/>
            <person name="Mestiri I."/>
            <person name="Schnel N."/>
            <person name="Le Paslier M.C."/>
            <person name="Fan G."/>
            <person name="Renault V."/>
            <person name="Bayer P.E."/>
            <person name="Golicz A.A."/>
            <person name="Manoli S."/>
            <person name="Lee T.H."/>
            <person name="Thi V.H."/>
            <person name="Chalabi S."/>
            <person name="Hu Q."/>
            <person name="Fan C."/>
            <person name="Tollenaere R."/>
            <person name="Lu Y."/>
            <person name="Battail C."/>
            <person name="Shen J."/>
            <person name="Sidebottom C.H."/>
            <person name="Wang X."/>
            <person name="Canaguier A."/>
            <person name="Chauveau A."/>
            <person name="Berard A."/>
            <person name="Deniot G."/>
            <person name="Guan M."/>
            <person name="Liu Z."/>
            <person name="Sun F."/>
            <person name="Lim Y.P."/>
            <person name="Lyons E."/>
            <person name="Town C.D."/>
            <person name="Bancroft I."/>
            <person name="Wang X."/>
            <person name="Meng J."/>
            <person name="Ma J."/>
            <person name="Pires J.C."/>
            <person name="King G.J."/>
            <person name="Brunel D."/>
            <person name="Delourme R."/>
            <person name="Renard M."/>
            <person name="Aury J.M."/>
            <person name="Adams K.L."/>
            <person name="Batley J."/>
            <person name="Snowdon R.J."/>
            <person name="Tost J."/>
            <person name="Edwards D."/>
            <person name="Zhou Y."/>
            <person name="Hua W."/>
            <person name="Sharpe A.G."/>
            <person name="Paterson A.H."/>
            <person name="Guan C."/>
            <person name="Wincker P."/>
        </authorList>
    </citation>
    <scope>NUCLEOTIDE SEQUENCE [LARGE SCALE GENOMIC DNA]</scope>
    <source>
        <strain evidence="2">cv. Darmor-bzh</strain>
    </source>
</reference>
<dbReference type="InterPro" id="IPR006462">
    <property type="entry name" value="MS5"/>
</dbReference>
<keyword evidence="2" id="KW-1185">Reference proteome</keyword>
<proteinExistence type="predicted"/>
<dbReference type="PaxDb" id="3708-A0A078GTF3"/>
<evidence type="ECO:0000313" key="1">
    <source>
        <dbReference type="EMBL" id="CDY28464.1"/>
    </source>
</evidence>
<sequence length="82" mass="9327">MPHCELPLWPSAADLNDESRFYMVNRSEWEATGWILMYLVLVIYSHDKLIVTVIHEIEMSLLGKLCGGKFTGKQGSVTRRSG</sequence>
<protein>
    <submittedName>
        <fullName evidence="1">BnaC07g12920D protein</fullName>
    </submittedName>
</protein>
<accession>A0A078GTF3</accession>
<dbReference type="Pfam" id="PF04776">
    <property type="entry name" value="protein_MS5"/>
    <property type="match status" value="1"/>
</dbReference>
<name>A0A078GTF3_BRANA</name>
<organism evidence="1 2">
    <name type="scientific">Brassica napus</name>
    <name type="common">Rape</name>
    <dbReference type="NCBI Taxonomy" id="3708"/>
    <lineage>
        <taxon>Eukaryota</taxon>
        <taxon>Viridiplantae</taxon>
        <taxon>Streptophyta</taxon>
        <taxon>Embryophyta</taxon>
        <taxon>Tracheophyta</taxon>
        <taxon>Spermatophyta</taxon>
        <taxon>Magnoliopsida</taxon>
        <taxon>eudicotyledons</taxon>
        <taxon>Gunneridae</taxon>
        <taxon>Pentapetalae</taxon>
        <taxon>rosids</taxon>
        <taxon>malvids</taxon>
        <taxon>Brassicales</taxon>
        <taxon>Brassicaceae</taxon>
        <taxon>Brassiceae</taxon>
        <taxon>Brassica</taxon>
    </lineage>
</organism>
<gene>
    <name evidence="1" type="primary">BnaC07g12920D</name>
    <name evidence="1" type="ORF">GSBRNA2T00040352001</name>
</gene>
<dbReference type="Proteomes" id="UP000028999">
    <property type="component" value="Unassembled WGS sequence"/>
</dbReference>